<name>A0A3B3Z5Z4_9GOBI</name>
<evidence type="ECO:0000313" key="3">
    <source>
        <dbReference type="Proteomes" id="UP000261520"/>
    </source>
</evidence>
<dbReference type="Proteomes" id="UP000261520">
    <property type="component" value="Unplaced"/>
</dbReference>
<keyword evidence="3" id="KW-1185">Reference proteome</keyword>
<reference evidence="2" key="1">
    <citation type="submission" date="2025-08" db="UniProtKB">
        <authorList>
            <consortium name="Ensembl"/>
        </authorList>
    </citation>
    <scope>IDENTIFICATION</scope>
</reference>
<protein>
    <recommendedName>
        <fullName evidence="4">Peptidase M41 FtsH extracellular domain-containing protein</fullName>
    </recommendedName>
</protein>
<proteinExistence type="predicted"/>
<sequence>MEEFTNLVFPSLGHSVQTKNQEVILLYESNFNAFNILVLIPFSLIGFEKFFPKSQEINKSAEKEQVNDQESFETKNEDDDGNQNNHKERKKKQSHWRTRFQVGRLWSVNDKIIINVAFAAAGISSAVLYFHFHETGVHVSWKDFVEHYLCKGLVDHLEVVNKQYVRVIPVSGYENQFINFSNH</sequence>
<organism evidence="2 3">
    <name type="scientific">Periophthalmus magnuspinnatus</name>
    <dbReference type="NCBI Taxonomy" id="409849"/>
    <lineage>
        <taxon>Eukaryota</taxon>
        <taxon>Metazoa</taxon>
        <taxon>Chordata</taxon>
        <taxon>Craniata</taxon>
        <taxon>Vertebrata</taxon>
        <taxon>Euteleostomi</taxon>
        <taxon>Actinopterygii</taxon>
        <taxon>Neopterygii</taxon>
        <taxon>Teleostei</taxon>
        <taxon>Neoteleostei</taxon>
        <taxon>Acanthomorphata</taxon>
        <taxon>Gobiaria</taxon>
        <taxon>Gobiiformes</taxon>
        <taxon>Gobioidei</taxon>
        <taxon>Gobiidae</taxon>
        <taxon>Oxudercinae</taxon>
        <taxon>Periophthalmus</taxon>
    </lineage>
</organism>
<dbReference type="Gene3D" id="3.40.1690.20">
    <property type="match status" value="1"/>
</dbReference>
<reference evidence="2" key="2">
    <citation type="submission" date="2025-09" db="UniProtKB">
        <authorList>
            <consortium name="Ensembl"/>
        </authorList>
    </citation>
    <scope>IDENTIFICATION</scope>
</reference>
<feature type="region of interest" description="Disordered" evidence="1">
    <location>
        <begin position="61"/>
        <end position="95"/>
    </location>
</feature>
<dbReference type="STRING" id="409849.ENSPMGP00000000017"/>
<dbReference type="Ensembl" id="ENSPMGT00000000017.1">
    <property type="protein sequence ID" value="ENSPMGP00000000017.1"/>
    <property type="gene ID" value="ENSPMGG00000000014.1"/>
</dbReference>
<evidence type="ECO:0008006" key="4">
    <source>
        <dbReference type="Google" id="ProtNLM"/>
    </source>
</evidence>
<accession>A0A3B3Z5Z4</accession>
<evidence type="ECO:0000256" key="1">
    <source>
        <dbReference type="SAM" id="MobiDB-lite"/>
    </source>
</evidence>
<dbReference type="AlphaFoldDB" id="A0A3B3Z5Z4"/>
<evidence type="ECO:0000313" key="2">
    <source>
        <dbReference type="Ensembl" id="ENSPMGP00000000017.1"/>
    </source>
</evidence>